<reference evidence="2 3" key="1">
    <citation type="submission" date="2017-08" db="EMBL/GenBank/DDBJ databases">
        <authorList>
            <person name="de Groot N.N."/>
        </authorList>
    </citation>
    <scope>NUCLEOTIDE SEQUENCE [LARGE SCALE GENOMIC DNA]</scope>
    <source>
        <strain evidence="2 3">JC228</strain>
    </source>
</reference>
<evidence type="ECO:0000313" key="2">
    <source>
        <dbReference type="EMBL" id="SNX69396.1"/>
    </source>
</evidence>
<keyword evidence="1" id="KW-1133">Transmembrane helix</keyword>
<name>A0A285CQQ0_9BACI</name>
<proteinExistence type="predicted"/>
<evidence type="ECO:0000313" key="3">
    <source>
        <dbReference type="Proteomes" id="UP000219546"/>
    </source>
</evidence>
<keyword evidence="1" id="KW-0812">Transmembrane</keyword>
<dbReference type="Proteomes" id="UP000219546">
    <property type="component" value="Unassembled WGS sequence"/>
</dbReference>
<sequence>MKAWIRMAEIRLGIIFLGVGLNGYAVLFGFEPF</sequence>
<organism evidence="2 3">
    <name type="scientific">Bacillus oleivorans</name>
    <dbReference type="NCBI Taxonomy" id="1448271"/>
    <lineage>
        <taxon>Bacteria</taxon>
        <taxon>Bacillati</taxon>
        <taxon>Bacillota</taxon>
        <taxon>Bacilli</taxon>
        <taxon>Bacillales</taxon>
        <taxon>Bacillaceae</taxon>
        <taxon>Bacillus</taxon>
    </lineage>
</organism>
<accession>A0A285CQQ0</accession>
<protein>
    <submittedName>
        <fullName evidence="2">Uncharacterized protein</fullName>
    </submittedName>
</protein>
<keyword evidence="1" id="KW-0472">Membrane</keyword>
<keyword evidence="3" id="KW-1185">Reference proteome</keyword>
<dbReference type="EMBL" id="OAOP01000003">
    <property type="protein sequence ID" value="SNX69396.1"/>
    <property type="molecule type" value="Genomic_DNA"/>
</dbReference>
<evidence type="ECO:0000256" key="1">
    <source>
        <dbReference type="SAM" id="Phobius"/>
    </source>
</evidence>
<gene>
    <name evidence="2" type="ORF">SAMN05877753_10332</name>
</gene>
<dbReference type="AlphaFoldDB" id="A0A285CQQ0"/>
<feature type="transmembrane region" description="Helical" evidence="1">
    <location>
        <begin position="12"/>
        <end position="30"/>
    </location>
</feature>